<dbReference type="InterPro" id="IPR016181">
    <property type="entry name" value="Acyl_CoA_acyltransferase"/>
</dbReference>
<evidence type="ECO:0000256" key="1">
    <source>
        <dbReference type="ARBA" id="ARBA00008694"/>
    </source>
</evidence>
<dbReference type="PROSITE" id="PS51186">
    <property type="entry name" value="GNAT"/>
    <property type="match status" value="1"/>
</dbReference>
<evidence type="ECO:0000256" key="3">
    <source>
        <dbReference type="ARBA" id="ARBA00023315"/>
    </source>
</evidence>
<sequence length="160" mass="17949">MDNFVIEPAQRQDAAVILDLIRGLAEYEKMSDCVEATEEMIAENVFNRGGAQVLLAKENGVPVGFALFFENFSTFKGKSGIYLEDLYVREEKRGKGYGKALFQAVARTAKERGAGRMEWACLDWNEPSIRFYLAMGAQPLSEWTTYRLDEAALAAMDKTV</sequence>
<gene>
    <name evidence="5" type="ORF">IAC74_01150</name>
</gene>
<dbReference type="GO" id="GO:0008080">
    <property type="term" value="F:N-acetyltransferase activity"/>
    <property type="evidence" value="ECO:0007669"/>
    <property type="project" value="TreeGrafter"/>
</dbReference>
<dbReference type="CDD" id="cd04301">
    <property type="entry name" value="NAT_SF"/>
    <property type="match status" value="1"/>
</dbReference>
<dbReference type="Gene3D" id="3.40.630.30">
    <property type="match status" value="1"/>
</dbReference>
<proteinExistence type="inferred from homology"/>
<feature type="domain" description="N-acetyltransferase" evidence="4">
    <location>
        <begin position="4"/>
        <end position="159"/>
    </location>
</feature>
<evidence type="ECO:0000256" key="2">
    <source>
        <dbReference type="ARBA" id="ARBA00022679"/>
    </source>
</evidence>
<dbReference type="EMBL" id="DVOF01000032">
    <property type="protein sequence ID" value="HIV02151.1"/>
    <property type="molecule type" value="Genomic_DNA"/>
</dbReference>
<dbReference type="InterPro" id="IPR051016">
    <property type="entry name" value="Diverse_Substrate_AcTransf"/>
</dbReference>
<accession>A0A9D1NFY1</accession>
<name>A0A9D1NFY1_9FIRM</name>
<dbReference type="FunFam" id="3.40.630.30:FF:000064">
    <property type="entry name" value="GNAT family acetyltransferase"/>
    <property type="match status" value="1"/>
</dbReference>
<dbReference type="Pfam" id="PF00583">
    <property type="entry name" value="Acetyltransf_1"/>
    <property type="match status" value="1"/>
</dbReference>
<evidence type="ECO:0000259" key="4">
    <source>
        <dbReference type="PROSITE" id="PS51186"/>
    </source>
</evidence>
<dbReference type="SUPFAM" id="SSF55729">
    <property type="entry name" value="Acyl-CoA N-acyltransferases (Nat)"/>
    <property type="match status" value="1"/>
</dbReference>
<dbReference type="InterPro" id="IPR000182">
    <property type="entry name" value="GNAT_dom"/>
</dbReference>
<evidence type="ECO:0000313" key="6">
    <source>
        <dbReference type="Proteomes" id="UP000886743"/>
    </source>
</evidence>
<keyword evidence="3" id="KW-0012">Acyltransferase</keyword>
<dbReference type="PANTHER" id="PTHR10545">
    <property type="entry name" value="DIAMINE N-ACETYLTRANSFERASE"/>
    <property type="match status" value="1"/>
</dbReference>
<dbReference type="AlphaFoldDB" id="A0A9D1NFY1"/>
<comment type="caution">
    <text evidence="5">The sequence shown here is derived from an EMBL/GenBank/DDBJ whole genome shotgun (WGS) entry which is preliminary data.</text>
</comment>
<reference evidence="5" key="1">
    <citation type="submission" date="2020-10" db="EMBL/GenBank/DDBJ databases">
        <authorList>
            <person name="Gilroy R."/>
        </authorList>
    </citation>
    <scope>NUCLEOTIDE SEQUENCE</scope>
    <source>
        <strain evidence="5">4920</strain>
    </source>
</reference>
<dbReference type="Proteomes" id="UP000886743">
    <property type="component" value="Unassembled WGS sequence"/>
</dbReference>
<organism evidence="5 6">
    <name type="scientific">Candidatus Aphodoplasma excrementigallinarum</name>
    <dbReference type="NCBI Taxonomy" id="2840673"/>
    <lineage>
        <taxon>Bacteria</taxon>
        <taxon>Bacillati</taxon>
        <taxon>Bacillota</taxon>
        <taxon>Clostridia</taxon>
        <taxon>Eubacteriales</taxon>
        <taxon>Candidatus Aphodoplasma</taxon>
    </lineage>
</organism>
<dbReference type="PANTHER" id="PTHR10545:SF29">
    <property type="entry name" value="GH14572P-RELATED"/>
    <property type="match status" value="1"/>
</dbReference>
<protein>
    <submittedName>
        <fullName evidence="5">GNAT family N-acetyltransferase</fullName>
    </submittedName>
</protein>
<comment type="similarity">
    <text evidence="1">Belongs to the acetyltransferase family.</text>
</comment>
<keyword evidence="2" id="KW-0808">Transferase</keyword>
<reference evidence="5" key="2">
    <citation type="journal article" date="2021" name="PeerJ">
        <title>Extensive microbial diversity within the chicken gut microbiome revealed by metagenomics and culture.</title>
        <authorList>
            <person name="Gilroy R."/>
            <person name="Ravi A."/>
            <person name="Getino M."/>
            <person name="Pursley I."/>
            <person name="Horton D.L."/>
            <person name="Alikhan N.F."/>
            <person name="Baker D."/>
            <person name="Gharbi K."/>
            <person name="Hall N."/>
            <person name="Watson M."/>
            <person name="Adriaenssens E.M."/>
            <person name="Foster-Nyarko E."/>
            <person name="Jarju S."/>
            <person name="Secka A."/>
            <person name="Antonio M."/>
            <person name="Oren A."/>
            <person name="Chaudhuri R.R."/>
            <person name="La Ragione R."/>
            <person name="Hildebrand F."/>
            <person name="Pallen M.J."/>
        </authorList>
    </citation>
    <scope>NUCLEOTIDE SEQUENCE</scope>
    <source>
        <strain evidence="5">4920</strain>
    </source>
</reference>
<evidence type="ECO:0000313" key="5">
    <source>
        <dbReference type="EMBL" id="HIV02151.1"/>
    </source>
</evidence>